<sequence>MNSNTTPEKAFRLQNRRLHLTYKTHIDGNSWLAWFEKNKKVEICFYSIVQESSDENHPYDHTHILIDAGYNKKFSTRCCRYFDWPTNSENIHPNIKKVTSSKHWENTVLYHYKENTPLTNIEKPIDCKEQLKNIWKQDTVSDALLATCTSLKNVGGVIAAFNCKPSDYGIEPEVKWNSWQKDLYEELNSTPDDRKIIWNYDPEGKNGKTFFAKHMGMYKGAFVSTKANTYHVATSIDEFIKKNGNTVLVVIFNFTRQQEVHNVYQALEELKDGLVTSEKYKGKTIFFNSPHVVVFANYLPEIKHLTIDRWDIRIIQDEKIVKRYLAGEAVFEDPCIKPYITKKLEILDNQTKNNDDEKYENFINNLPNNTEFINNILKKKEVIEQRRQLPRAP</sequence>
<evidence type="ECO:0000313" key="1">
    <source>
        <dbReference type="EMBL" id="GAG73255.1"/>
    </source>
</evidence>
<dbReference type="SUPFAM" id="SSF55464">
    <property type="entry name" value="Origin of replication-binding domain, RBD-like"/>
    <property type="match status" value="1"/>
</dbReference>
<protein>
    <recommendedName>
        <fullName evidence="2">Geminivirus AL1 replication-associated protein catalytic domain-containing protein</fullName>
    </recommendedName>
</protein>
<comment type="caution">
    <text evidence="1">The sequence shown here is derived from an EMBL/GenBank/DDBJ whole genome shotgun (WGS) entry which is preliminary data.</text>
</comment>
<dbReference type="EMBL" id="BART01001790">
    <property type="protein sequence ID" value="GAG73255.1"/>
    <property type="molecule type" value="Genomic_DNA"/>
</dbReference>
<gene>
    <name evidence="1" type="ORF">S01H4_05980</name>
</gene>
<name>X0ZTW0_9ZZZZ</name>
<organism evidence="1">
    <name type="scientific">marine sediment metagenome</name>
    <dbReference type="NCBI Taxonomy" id="412755"/>
    <lineage>
        <taxon>unclassified sequences</taxon>
        <taxon>metagenomes</taxon>
        <taxon>ecological metagenomes</taxon>
    </lineage>
</organism>
<accession>X0ZTW0</accession>
<reference evidence="1" key="1">
    <citation type="journal article" date="2014" name="Front. Microbiol.">
        <title>High frequency of phylogenetically diverse reductive dehalogenase-homologous genes in deep subseafloor sedimentary metagenomes.</title>
        <authorList>
            <person name="Kawai M."/>
            <person name="Futagami T."/>
            <person name="Toyoda A."/>
            <person name="Takaki Y."/>
            <person name="Nishi S."/>
            <person name="Hori S."/>
            <person name="Arai W."/>
            <person name="Tsubouchi T."/>
            <person name="Morono Y."/>
            <person name="Uchiyama I."/>
            <person name="Ito T."/>
            <person name="Fujiyama A."/>
            <person name="Inagaki F."/>
            <person name="Takami H."/>
        </authorList>
    </citation>
    <scope>NUCLEOTIDE SEQUENCE</scope>
    <source>
        <strain evidence="1">Expedition CK06-06</strain>
    </source>
</reference>
<evidence type="ECO:0008006" key="2">
    <source>
        <dbReference type="Google" id="ProtNLM"/>
    </source>
</evidence>
<dbReference type="AlphaFoldDB" id="X0ZTW0"/>
<proteinExistence type="predicted"/>
<dbReference type="Gene3D" id="3.40.1310.20">
    <property type="match status" value="1"/>
</dbReference>